<name>A0A0B7B616_9EUPU</name>
<accession>A0A0B7B616</accession>
<sequence>MPEFIAGEREEDDDNEKYIDVPTRLVSLMKCYSDHILKSHPEVVTRDMCYFAVHAVEQMYIFLDFFSPLLKTAGS</sequence>
<reference evidence="1" key="1">
    <citation type="submission" date="2014-12" db="EMBL/GenBank/DDBJ databases">
        <title>Insight into the proteome of Arion vulgaris.</title>
        <authorList>
            <person name="Aradska J."/>
            <person name="Bulat T."/>
            <person name="Smidak R."/>
            <person name="Sarate P."/>
            <person name="Gangsoo J."/>
            <person name="Sialana F."/>
            <person name="Bilban M."/>
            <person name="Lubec G."/>
        </authorList>
    </citation>
    <scope>NUCLEOTIDE SEQUENCE</scope>
    <source>
        <tissue evidence="1">Skin</tissue>
    </source>
</reference>
<dbReference type="AlphaFoldDB" id="A0A0B7B616"/>
<evidence type="ECO:0000313" key="1">
    <source>
        <dbReference type="EMBL" id="CEK88438.1"/>
    </source>
</evidence>
<organism evidence="1">
    <name type="scientific">Arion vulgaris</name>
    <dbReference type="NCBI Taxonomy" id="1028688"/>
    <lineage>
        <taxon>Eukaryota</taxon>
        <taxon>Metazoa</taxon>
        <taxon>Spiralia</taxon>
        <taxon>Lophotrochozoa</taxon>
        <taxon>Mollusca</taxon>
        <taxon>Gastropoda</taxon>
        <taxon>Heterobranchia</taxon>
        <taxon>Euthyneura</taxon>
        <taxon>Panpulmonata</taxon>
        <taxon>Eupulmonata</taxon>
        <taxon>Stylommatophora</taxon>
        <taxon>Helicina</taxon>
        <taxon>Arionoidea</taxon>
        <taxon>Arionidae</taxon>
        <taxon>Arion</taxon>
    </lineage>
</organism>
<dbReference type="EMBL" id="HACG01041573">
    <property type="protein sequence ID" value="CEK88438.1"/>
    <property type="molecule type" value="Transcribed_RNA"/>
</dbReference>
<proteinExistence type="predicted"/>
<gene>
    <name evidence="1" type="primary">ORF165312</name>
</gene>
<protein>
    <submittedName>
        <fullName evidence="1">Uncharacterized protein</fullName>
    </submittedName>
</protein>